<feature type="transmembrane region" description="Helical" evidence="1">
    <location>
        <begin position="7"/>
        <end position="30"/>
    </location>
</feature>
<gene>
    <name evidence="2" type="ORF">ACFSJ3_08145</name>
</gene>
<protein>
    <submittedName>
        <fullName evidence="2">Uncharacterized protein</fullName>
    </submittedName>
</protein>
<evidence type="ECO:0000256" key="1">
    <source>
        <dbReference type="SAM" id="Phobius"/>
    </source>
</evidence>
<dbReference type="EMBL" id="JBHUHT010000011">
    <property type="protein sequence ID" value="MFD2095950.1"/>
    <property type="molecule type" value="Genomic_DNA"/>
</dbReference>
<keyword evidence="1" id="KW-0472">Membrane</keyword>
<reference evidence="3" key="1">
    <citation type="journal article" date="2019" name="Int. J. Syst. Evol. Microbiol.">
        <title>The Global Catalogue of Microorganisms (GCM) 10K type strain sequencing project: providing services to taxonomists for standard genome sequencing and annotation.</title>
        <authorList>
            <consortium name="The Broad Institute Genomics Platform"/>
            <consortium name="The Broad Institute Genome Sequencing Center for Infectious Disease"/>
            <person name="Wu L."/>
            <person name="Ma J."/>
        </authorList>
    </citation>
    <scope>NUCLEOTIDE SEQUENCE [LARGE SCALE GENOMIC DNA]</scope>
    <source>
        <strain evidence="3">CGMCC 1.10992</strain>
    </source>
</reference>
<keyword evidence="1" id="KW-1133">Transmembrane helix</keyword>
<sequence length="75" mass="8137">MSIVLKIVGALLVVFGLVDIIGSFAGFDLWGEFIGVQLPDLLWKYSAYLEIALGYFMFKLSGGTSTQEEAEAESA</sequence>
<dbReference type="Proteomes" id="UP001597380">
    <property type="component" value="Unassembled WGS sequence"/>
</dbReference>
<evidence type="ECO:0000313" key="3">
    <source>
        <dbReference type="Proteomes" id="UP001597380"/>
    </source>
</evidence>
<organism evidence="2 3">
    <name type="scientific">Corallincola platygyrae</name>
    <dbReference type="NCBI Taxonomy" id="1193278"/>
    <lineage>
        <taxon>Bacteria</taxon>
        <taxon>Pseudomonadati</taxon>
        <taxon>Pseudomonadota</taxon>
        <taxon>Gammaproteobacteria</taxon>
        <taxon>Alteromonadales</taxon>
        <taxon>Psychromonadaceae</taxon>
        <taxon>Corallincola</taxon>
    </lineage>
</organism>
<name>A0ABW4XMB7_9GAMM</name>
<accession>A0ABW4XMB7</accession>
<proteinExistence type="predicted"/>
<comment type="caution">
    <text evidence="2">The sequence shown here is derived from an EMBL/GenBank/DDBJ whole genome shotgun (WGS) entry which is preliminary data.</text>
</comment>
<keyword evidence="1" id="KW-0812">Transmembrane</keyword>
<evidence type="ECO:0000313" key="2">
    <source>
        <dbReference type="EMBL" id="MFD2095950.1"/>
    </source>
</evidence>
<dbReference type="RefSeq" id="WP_345340808.1">
    <property type="nucleotide sequence ID" value="NZ_BAABLI010000017.1"/>
</dbReference>
<keyword evidence="3" id="KW-1185">Reference proteome</keyword>